<dbReference type="eggNOG" id="KOG4186">
    <property type="taxonomic scope" value="Eukaryota"/>
</dbReference>
<dbReference type="Bgee" id="ENSMFAG00000032881">
    <property type="expression patterns" value="Expressed in liver and 8 other cell types or tissues"/>
</dbReference>
<dbReference type="InterPro" id="IPR026510">
    <property type="entry name" value="PEX11C_met"/>
</dbReference>
<evidence type="ECO:0000256" key="3">
    <source>
        <dbReference type="ARBA" id="ARBA00046271"/>
    </source>
</evidence>
<evidence type="ECO:0000256" key="1">
    <source>
        <dbReference type="ARBA" id="ARBA00023136"/>
    </source>
</evidence>
<keyword evidence="4" id="KW-1133">Transmembrane helix</keyword>
<dbReference type="Ensembl" id="ENSMFAT00000083180.1">
    <property type="protein sequence ID" value="ENSMFAP00000055891.1"/>
    <property type="gene ID" value="ENSMFAG00000032881.2"/>
</dbReference>
<name>G8F5W0_MACFA</name>
<evidence type="ECO:0000256" key="4">
    <source>
        <dbReference type="SAM" id="Phobius"/>
    </source>
</evidence>
<gene>
    <name evidence="5" type="primary">PEX11G</name>
</gene>
<dbReference type="Ensembl" id="ENSMFAT00000070294.2">
    <property type="protein sequence ID" value="ENSMFAP00000019744.2"/>
    <property type="gene ID" value="ENSMFAG00000032881.2"/>
</dbReference>
<keyword evidence="6" id="KW-1185">Reference proteome</keyword>
<evidence type="ECO:0000313" key="6">
    <source>
        <dbReference type="Proteomes" id="UP000233100"/>
    </source>
</evidence>
<sequence>MASLSGLASALESYRGRDRLIRVLGYCCQLVGGVLVEQCPTRSEVGTRLLVVSTQLSHCRTILRLFDDLSMFVYTKQYGLGAQEEDAFVRLVSVLGNLADQLYYPCEHVAWAADARVLHVDSSRWWTLSTALWALSLLLGVARSLWMLLKLRQRLRSPTAPFTSPLPRGKRRAMEAQMQSEALSLLSNLADLANAALAAPGAVGRPPSPWLVGLMGTISSILSMYQAARAGGQAEATTP</sequence>
<evidence type="ECO:0000256" key="2">
    <source>
        <dbReference type="ARBA" id="ARBA00023140"/>
    </source>
</evidence>
<dbReference type="Pfam" id="PF05648">
    <property type="entry name" value="PEX11"/>
    <property type="match status" value="1"/>
</dbReference>
<comment type="subcellular location">
    <subcellularLocation>
        <location evidence="3">Peroxisome membrane</location>
    </subcellularLocation>
</comment>
<dbReference type="GO" id="GO:0005778">
    <property type="term" value="C:peroxisomal membrane"/>
    <property type="evidence" value="ECO:0007669"/>
    <property type="project" value="UniProtKB-SubCell"/>
</dbReference>
<dbReference type="GO" id="GO:0016559">
    <property type="term" value="P:peroxisome fission"/>
    <property type="evidence" value="ECO:0007669"/>
    <property type="project" value="InterPro"/>
</dbReference>
<reference evidence="5 6" key="1">
    <citation type="submission" date="2013-03" db="EMBL/GenBank/DDBJ databases">
        <authorList>
            <person name="Warren W."/>
            <person name="Wilson R.K."/>
        </authorList>
    </citation>
    <scope>NUCLEOTIDE SEQUENCE</scope>
</reference>
<dbReference type="AlphaFoldDB" id="G8F5W0"/>
<dbReference type="GeneTree" id="ENSGT00390000000427"/>
<dbReference type="STRING" id="9541.ENSMFAP00000019744"/>
<organism evidence="5 6">
    <name type="scientific">Macaca fascicularis</name>
    <name type="common">Crab-eating macaque</name>
    <name type="synonym">Cynomolgus monkey</name>
    <dbReference type="NCBI Taxonomy" id="9541"/>
    <lineage>
        <taxon>Eukaryota</taxon>
        <taxon>Metazoa</taxon>
        <taxon>Chordata</taxon>
        <taxon>Craniata</taxon>
        <taxon>Vertebrata</taxon>
        <taxon>Euteleostomi</taxon>
        <taxon>Mammalia</taxon>
        <taxon>Eutheria</taxon>
        <taxon>Euarchontoglires</taxon>
        <taxon>Primates</taxon>
        <taxon>Haplorrhini</taxon>
        <taxon>Catarrhini</taxon>
        <taxon>Cercopithecidae</taxon>
        <taxon>Cercopithecinae</taxon>
        <taxon>Macaca</taxon>
    </lineage>
</organism>
<keyword evidence="2" id="KW-0576">Peroxisome</keyword>
<accession>G8F5W0</accession>
<keyword evidence="1 4" id="KW-0472">Membrane</keyword>
<evidence type="ECO:0000313" key="5">
    <source>
        <dbReference type="Ensembl" id="ENSMFAP00000019744.2"/>
    </source>
</evidence>
<proteinExistence type="predicted"/>
<dbReference type="PANTHER" id="PTHR20990">
    <property type="entry name" value="PEROXISOMAL BIOGENESIS FACTOR 11"/>
    <property type="match status" value="1"/>
</dbReference>
<feature type="transmembrane region" description="Helical" evidence="4">
    <location>
        <begin position="125"/>
        <end position="146"/>
    </location>
</feature>
<dbReference type="Proteomes" id="UP000233100">
    <property type="component" value="Chromosome 19"/>
</dbReference>
<dbReference type="InterPro" id="IPR008733">
    <property type="entry name" value="PEX11"/>
</dbReference>
<dbReference type="PANTHER" id="PTHR20990:SF1">
    <property type="entry name" value="PEROXISOMAL MEMBRANE PROTEIN 11C"/>
    <property type="match status" value="1"/>
</dbReference>
<dbReference type="VEuPathDB" id="HostDB:ENSMFAG00000032881"/>
<protein>
    <submittedName>
        <fullName evidence="5">Peroxisomal biogenesis factor 11 gamma</fullName>
    </submittedName>
</protein>
<reference evidence="5" key="2">
    <citation type="submission" date="2025-05" db="UniProtKB">
        <authorList>
            <consortium name="Ensembl"/>
        </authorList>
    </citation>
    <scope>IDENTIFICATION</scope>
</reference>
<keyword evidence="4" id="KW-0812">Transmembrane</keyword>